<dbReference type="InterPro" id="IPR007712">
    <property type="entry name" value="RelE/ParE_toxin"/>
</dbReference>
<dbReference type="AlphaFoldDB" id="A0A2S9SYC1"/>
<proteinExistence type="predicted"/>
<evidence type="ECO:0000313" key="3">
    <source>
        <dbReference type="Proteomes" id="UP000238281"/>
    </source>
</evidence>
<dbReference type="Gene3D" id="3.30.2310.20">
    <property type="entry name" value="RelE-like"/>
    <property type="match status" value="1"/>
</dbReference>
<accession>A0A2S9SYC1</accession>
<dbReference type="EMBL" id="NXGE01000025">
    <property type="protein sequence ID" value="PRM91572.1"/>
    <property type="molecule type" value="Genomic_DNA"/>
</dbReference>
<evidence type="ECO:0000313" key="2">
    <source>
        <dbReference type="EMBL" id="PRM91572.1"/>
    </source>
</evidence>
<comment type="caution">
    <text evidence="2">The sequence shown here is derived from an EMBL/GenBank/DDBJ whole genome shotgun (WGS) entry which is preliminary data.</text>
</comment>
<reference evidence="2 3" key="1">
    <citation type="submission" date="2017-09" db="EMBL/GenBank/DDBJ databases">
        <title>Reassesment of A. cryaerophilus.</title>
        <authorList>
            <person name="Perez-Cataluna A."/>
            <person name="Collado L."/>
            <person name="Salgado O."/>
            <person name="Lefinanco V."/>
            <person name="Figueras M.J."/>
        </authorList>
    </citation>
    <scope>NUCLEOTIDE SEQUENCE [LARGE SCALE GENOMIC DNA]</scope>
    <source>
        <strain evidence="2 3">LMG 10210</strain>
    </source>
</reference>
<organism evidence="2 3">
    <name type="scientific">Aliarcobacter cryaerophilus</name>
    <dbReference type="NCBI Taxonomy" id="28198"/>
    <lineage>
        <taxon>Bacteria</taxon>
        <taxon>Pseudomonadati</taxon>
        <taxon>Campylobacterota</taxon>
        <taxon>Epsilonproteobacteria</taxon>
        <taxon>Campylobacterales</taxon>
        <taxon>Arcobacteraceae</taxon>
        <taxon>Aliarcobacter</taxon>
    </lineage>
</organism>
<dbReference type="RefSeq" id="WP_105916273.1">
    <property type="nucleotide sequence ID" value="NZ_NXGE01000025.1"/>
</dbReference>
<name>A0A2S9SYC1_9BACT</name>
<protein>
    <submittedName>
        <fullName evidence="2">Plasmid stabilization protein</fullName>
    </submittedName>
</protein>
<evidence type="ECO:0000256" key="1">
    <source>
        <dbReference type="ARBA" id="ARBA00022649"/>
    </source>
</evidence>
<gene>
    <name evidence="2" type="ORF">CJ673_11460</name>
</gene>
<dbReference type="Proteomes" id="UP000238281">
    <property type="component" value="Unassembled WGS sequence"/>
</dbReference>
<keyword evidence="1" id="KW-1277">Toxin-antitoxin system</keyword>
<dbReference type="Pfam" id="PF05016">
    <property type="entry name" value="ParE_toxin"/>
    <property type="match status" value="1"/>
</dbReference>
<sequence>MKINILDEASAELDDAFQYYEYEQENLGYRFISKFTDVLELIKFYPNGWHPLSKRVRRCLVKGFPYGIIYQVREEEIIIVAVANLHRKPNYWVERIKK</sequence>
<dbReference type="InterPro" id="IPR035093">
    <property type="entry name" value="RelE/ParE_toxin_dom_sf"/>
</dbReference>